<dbReference type="InterPro" id="IPR058268">
    <property type="entry name" value="DUF7962"/>
</dbReference>
<accession>A0ABY0HAB0</accession>
<dbReference type="CDD" id="cd00299">
    <property type="entry name" value="GST_C_family"/>
    <property type="match status" value="1"/>
</dbReference>
<dbReference type="InterPro" id="IPR036282">
    <property type="entry name" value="Glutathione-S-Trfase_C_sf"/>
</dbReference>
<dbReference type="EMBL" id="QJNS01000094">
    <property type="protein sequence ID" value="RYO87953.1"/>
    <property type="molecule type" value="Genomic_DNA"/>
</dbReference>
<dbReference type="Proteomes" id="UP000294003">
    <property type="component" value="Unassembled WGS sequence"/>
</dbReference>
<name>A0ABY0HAB0_9PEZI</name>
<dbReference type="Pfam" id="PF25907">
    <property type="entry name" value="DUF7962"/>
    <property type="match status" value="1"/>
</dbReference>
<reference evidence="2 3" key="1">
    <citation type="submission" date="2018-06" db="EMBL/GenBank/DDBJ databases">
        <title>Complete Genomes of Monosporascus.</title>
        <authorList>
            <person name="Robinson A.J."/>
            <person name="Natvig D.O."/>
        </authorList>
    </citation>
    <scope>NUCLEOTIDE SEQUENCE [LARGE SCALE GENOMIC DNA]</scope>
    <source>
        <strain evidence="2 3">CBS 609.92</strain>
    </source>
</reference>
<dbReference type="Gene3D" id="1.20.1050.10">
    <property type="match status" value="1"/>
</dbReference>
<evidence type="ECO:0000259" key="1">
    <source>
        <dbReference type="Pfam" id="PF25907"/>
    </source>
</evidence>
<sequence length="311" mass="34423">MPRPDLARLGIEYRRIPLLAVGRDVYLDSRLILQKLEELYPPSTAHPSLAAKTGEHAVIERLFSRVTTDGGLFVSGMHLIPADAPVLRDPKFIQDRADMVGLQGSSGKPSPVSPEVLAAMRPQALVEIRDYAELLEATLLADGREWVLNTPGPTLADIEAIWVLHWVVRMPGALPADIVGPRQFPKVFAWIDRFRRALEERKAAFGGGQKSLAGEEAARVILGAQFAEDQEWEVVEDDPVAKVEGLRKGMHVRLRPTDTGVLHKDSGRLVGFTRRETVIETRGADGEVLVRLHAPRHGFKVQRVEDGQSKL</sequence>
<proteinExistence type="predicted"/>
<feature type="domain" description="DUF7962" evidence="1">
    <location>
        <begin position="77"/>
        <end position="201"/>
    </location>
</feature>
<dbReference type="SUPFAM" id="SSF47616">
    <property type="entry name" value="GST C-terminal domain-like"/>
    <property type="match status" value="1"/>
</dbReference>
<gene>
    <name evidence="2" type="ORF">DL762_004003</name>
</gene>
<evidence type="ECO:0000313" key="2">
    <source>
        <dbReference type="EMBL" id="RYO87953.1"/>
    </source>
</evidence>
<dbReference type="Gene3D" id="3.40.30.110">
    <property type="match status" value="2"/>
</dbReference>
<comment type="caution">
    <text evidence="2">The sequence shown here is derived from an EMBL/GenBank/DDBJ whole genome shotgun (WGS) entry which is preliminary data.</text>
</comment>
<evidence type="ECO:0000313" key="3">
    <source>
        <dbReference type="Proteomes" id="UP000294003"/>
    </source>
</evidence>
<protein>
    <recommendedName>
        <fullName evidence="1">DUF7962 domain-containing protein</fullName>
    </recommendedName>
</protein>
<organism evidence="2 3">
    <name type="scientific">Monosporascus cannonballus</name>
    <dbReference type="NCBI Taxonomy" id="155416"/>
    <lineage>
        <taxon>Eukaryota</taxon>
        <taxon>Fungi</taxon>
        <taxon>Dikarya</taxon>
        <taxon>Ascomycota</taxon>
        <taxon>Pezizomycotina</taxon>
        <taxon>Sordariomycetes</taxon>
        <taxon>Xylariomycetidae</taxon>
        <taxon>Xylariales</taxon>
        <taxon>Xylariales incertae sedis</taxon>
        <taxon>Monosporascus</taxon>
    </lineage>
</organism>
<keyword evidence="3" id="KW-1185">Reference proteome</keyword>